<feature type="disulfide bond" evidence="14">
    <location>
        <begin position="283"/>
        <end position="287"/>
    </location>
</feature>
<evidence type="ECO:0000256" key="2">
    <source>
        <dbReference type="ARBA" id="ARBA00004613"/>
    </source>
</evidence>
<reference evidence="19" key="1">
    <citation type="submission" date="2025-08" db="UniProtKB">
        <authorList>
            <consortium name="RefSeq"/>
        </authorList>
    </citation>
    <scope>IDENTIFICATION</scope>
    <source>
        <tissue evidence="19">Blood</tissue>
    </source>
</reference>
<organism evidence="18 19">
    <name type="scientific">Puma concolor</name>
    <name type="common">Mountain lion</name>
    <name type="synonym">Felis concolor</name>
    <dbReference type="NCBI Taxonomy" id="9696"/>
    <lineage>
        <taxon>Eukaryota</taxon>
        <taxon>Metazoa</taxon>
        <taxon>Chordata</taxon>
        <taxon>Craniata</taxon>
        <taxon>Vertebrata</taxon>
        <taxon>Euteleostomi</taxon>
        <taxon>Mammalia</taxon>
        <taxon>Eutheria</taxon>
        <taxon>Laurasiatheria</taxon>
        <taxon>Carnivora</taxon>
        <taxon>Feliformia</taxon>
        <taxon>Felidae</taxon>
        <taxon>Felinae</taxon>
        <taxon>Puma</taxon>
    </lineage>
</organism>
<evidence type="ECO:0000256" key="8">
    <source>
        <dbReference type="ARBA" id="ARBA00022750"/>
    </source>
</evidence>
<dbReference type="RefSeq" id="XP_025776931.1">
    <property type="nucleotide sequence ID" value="XM_025921146.1"/>
</dbReference>
<dbReference type="PROSITE" id="PS51767">
    <property type="entry name" value="PEPTIDASE_A1"/>
    <property type="match status" value="1"/>
</dbReference>
<feature type="disulfide bond" evidence="14">
    <location>
        <begin position="117"/>
        <end position="124"/>
    </location>
</feature>
<dbReference type="InterPro" id="IPR001969">
    <property type="entry name" value="Aspartic_peptidase_AS"/>
</dbReference>
<evidence type="ECO:0000256" key="11">
    <source>
        <dbReference type="ARBA" id="ARBA00023157"/>
    </source>
</evidence>
<dbReference type="GO" id="GO:0002003">
    <property type="term" value="P:angiotensin maturation"/>
    <property type="evidence" value="ECO:0007669"/>
    <property type="project" value="TreeGrafter"/>
</dbReference>
<dbReference type="AlphaFoldDB" id="A0A6P6HNF5"/>
<dbReference type="EC" id="3.4.23.15" evidence="4"/>
<dbReference type="Gene3D" id="2.40.70.10">
    <property type="entry name" value="Acid Proteases"/>
    <property type="match status" value="2"/>
</dbReference>
<keyword evidence="8 15" id="KW-0064">Aspartyl protease</keyword>
<dbReference type="KEGG" id="pcoo:112857816"/>
<keyword evidence="11 14" id="KW-1015">Disulfide bond</keyword>
<dbReference type="PANTHER" id="PTHR47966:SF24">
    <property type="entry name" value="RENIN"/>
    <property type="match status" value="1"/>
</dbReference>
<dbReference type="CDD" id="cd05487">
    <property type="entry name" value="renin_like"/>
    <property type="match status" value="1"/>
</dbReference>
<evidence type="ECO:0000256" key="6">
    <source>
        <dbReference type="ARBA" id="ARBA00022670"/>
    </source>
</evidence>
<feature type="active site" evidence="13">
    <location>
        <position position="292"/>
    </location>
</feature>
<gene>
    <name evidence="19" type="primary">REN</name>
</gene>
<dbReference type="InterPro" id="IPR021109">
    <property type="entry name" value="Peptidase_aspartic_dom_sf"/>
</dbReference>
<evidence type="ECO:0000313" key="18">
    <source>
        <dbReference type="Proteomes" id="UP000515131"/>
    </source>
</evidence>
<dbReference type="GO" id="GO:0005615">
    <property type="term" value="C:extracellular space"/>
    <property type="evidence" value="ECO:0007669"/>
    <property type="project" value="TreeGrafter"/>
</dbReference>
<feature type="active site" evidence="13">
    <location>
        <position position="104"/>
    </location>
</feature>
<accession>A0A6P6HNF5</accession>
<dbReference type="PANTHER" id="PTHR47966">
    <property type="entry name" value="BETA-SITE APP-CLEAVING ENZYME, ISOFORM A-RELATED"/>
    <property type="match status" value="1"/>
</dbReference>
<evidence type="ECO:0000256" key="13">
    <source>
        <dbReference type="PIRSR" id="PIRSR601461-1"/>
    </source>
</evidence>
<evidence type="ECO:0000256" key="15">
    <source>
        <dbReference type="RuleBase" id="RU000454"/>
    </source>
</evidence>
<dbReference type="InterPro" id="IPR001461">
    <property type="entry name" value="Aspartic_peptidase_A1"/>
</dbReference>
<evidence type="ECO:0000256" key="3">
    <source>
        <dbReference type="ARBA" id="ARBA00007447"/>
    </source>
</evidence>
<dbReference type="PRINTS" id="PR00792">
    <property type="entry name" value="PEPSIN"/>
</dbReference>
<comment type="subcellular location">
    <subcellularLocation>
        <location evidence="2">Secreted</location>
    </subcellularLocation>
</comment>
<evidence type="ECO:0000256" key="7">
    <source>
        <dbReference type="ARBA" id="ARBA00022729"/>
    </source>
</evidence>
<dbReference type="PROSITE" id="PS00141">
    <property type="entry name" value="ASP_PROTEASE"/>
    <property type="match status" value="2"/>
</dbReference>
<keyword evidence="6 15" id="KW-0645">Protease</keyword>
<evidence type="ECO:0000256" key="4">
    <source>
        <dbReference type="ARBA" id="ARBA00013216"/>
    </source>
</evidence>
<proteinExistence type="inferred from homology"/>
<dbReference type="Proteomes" id="UP000515131">
    <property type="component" value="Unplaced"/>
</dbReference>
<dbReference type="InterPro" id="IPR012848">
    <property type="entry name" value="Aspartic_peptidase_N"/>
</dbReference>
<feature type="domain" description="Peptidase A1" evidence="17">
    <location>
        <begin position="86"/>
        <end position="404"/>
    </location>
</feature>
<evidence type="ECO:0000256" key="16">
    <source>
        <dbReference type="SAM" id="SignalP"/>
    </source>
</evidence>
<feature type="signal peptide" evidence="16">
    <location>
        <begin position="1"/>
        <end position="23"/>
    </location>
</feature>
<evidence type="ECO:0000256" key="14">
    <source>
        <dbReference type="PIRSR" id="PIRSR601461-2"/>
    </source>
</evidence>
<comment type="similarity">
    <text evidence="3 15">Belongs to the peptidase A1 family.</text>
</comment>
<name>A0A6P6HNF5_PUMCO</name>
<dbReference type="GO" id="GO:0004190">
    <property type="term" value="F:aspartic-type endopeptidase activity"/>
    <property type="evidence" value="ECO:0007669"/>
    <property type="project" value="UniProtKB-KW"/>
</dbReference>
<comment type="catalytic activity">
    <reaction evidence="1">
        <text>Cleavage of Leu-|-Xaa bond in angiotensinogen to generate angiotensin I.</text>
        <dbReference type="EC" id="3.4.23.15"/>
    </reaction>
</comment>
<feature type="disulfide bond" evidence="14">
    <location>
        <begin position="326"/>
        <end position="363"/>
    </location>
</feature>
<dbReference type="GeneID" id="112857816"/>
<sequence length="407" mass="44345">MDQGSRMPRWGLLLVLCGSCTFGLPADSGAFRRIFLQKMPSIRESLKERGVDVARLGAEWSQFTKRFSFGNSTSPVVLTNYLDTQYYGEIGIGTPPQTFKVIFDTGSANLWVPSTKCSPLYTACEIHSLYDSSESSSYMENGTAFTIHYGSGKVKGFLSQDEVTVGGITVTQTFGEVTELPLIPFMLAKFDGILGMGFPAQAVGGVTPVFDHILSQGVLKEDVFSVYYSRNSKNSHLLGGEVVLGGSDPQYYQGNFHYVSVSKTGSWQIKMKGVSVRSATVVCEEGCMVVVDTGASYISGPTSSLRLLMETLGAKELSTNEYVVNCKQVPTLPDISFHLGGRAYTLTSADYVLKDPYGNDGLCTLALHGLDVPPPTGPVWVLGASFIRKFYTEFDRHNNRIGFALAR</sequence>
<evidence type="ECO:0000256" key="5">
    <source>
        <dbReference type="ARBA" id="ARBA00022525"/>
    </source>
</evidence>
<evidence type="ECO:0000256" key="12">
    <source>
        <dbReference type="ARBA" id="ARBA00032220"/>
    </source>
</evidence>
<dbReference type="InterPro" id="IPR033121">
    <property type="entry name" value="PEPTIDASE_A1"/>
</dbReference>
<keyword evidence="10" id="KW-0865">Zymogen</keyword>
<feature type="chain" id="PRO_5028071147" description="renin" evidence="16">
    <location>
        <begin position="24"/>
        <end position="407"/>
    </location>
</feature>
<evidence type="ECO:0000259" key="17">
    <source>
        <dbReference type="PROSITE" id="PS51767"/>
    </source>
</evidence>
<dbReference type="FunFam" id="2.40.70.10:FF:000032">
    <property type="entry name" value="renin"/>
    <property type="match status" value="1"/>
</dbReference>
<dbReference type="Pfam" id="PF00026">
    <property type="entry name" value="Asp"/>
    <property type="match status" value="1"/>
</dbReference>
<evidence type="ECO:0000256" key="1">
    <source>
        <dbReference type="ARBA" id="ARBA00000430"/>
    </source>
</evidence>
<dbReference type="SUPFAM" id="SSF50630">
    <property type="entry name" value="Acid proteases"/>
    <property type="match status" value="1"/>
</dbReference>
<evidence type="ECO:0000256" key="10">
    <source>
        <dbReference type="ARBA" id="ARBA00023145"/>
    </source>
</evidence>
<dbReference type="CTD" id="5972"/>
<keyword evidence="5" id="KW-0964">Secreted</keyword>
<dbReference type="Pfam" id="PF07966">
    <property type="entry name" value="A1_Propeptide"/>
    <property type="match status" value="1"/>
</dbReference>
<keyword evidence="9 15" id="KW-0378">Hydrolase</keyword>
<dbReference type="FunFam" id="2.40.70.10:FF:000037">
    <property type="entry name" value="Renin"/>
    <property type="match status" value="1"/>
</dbReference>
<dbReference type="InterPro" id="IPR034135">
    <property type="entry name" value="Renin-like_dom"/>
</dbReference>
<keyword evidence="7 16" id="KW-0732">Signal</keyword>
<evidence type="ECO:0000313" key="19">
    <source>
        <dbReference type="RefSeq" id="XP_025776931.1"/>
    </source>
</evidence>
<keyword evidence="18" id="KW-1185">Reference proteome</keyword>
<evidence type="ECO:0000256" key="9">
    <source>
        <dbReference type="ARBA" id="ARBA00022801"/>
    </source>
</evidence>
<protein>
    <recommendedName>
        <fullName evidence="4">renin</fullName>
        <ecNumber evidence="4">3.4.23.15</ecNumber>
    </recommendedName>
    <alternativeName>
        <fullName evidence="12">Angiotensinogenase</fullName>
    </alternativeName>
</protein>